<reference evidence="11" key="1">
    <citation type="journal article" date="2023" name="Mol. Biol. Evol.">
        <title>Third-Generation Sequencing Reveals the Adaptive Role of the Epigenome in Three Deep-Sea Polychaetes.</title>
        <authorList>
            <person name="Perez M."/>
            <person name="Aroh O."/>
            <person name="Sun Y."/>
            <person name="Lan Y."/>
            <person name="Juniper S.K."/>
            <person name="Young C.R."/>
            <person name="Angers B."/>
            <person name="Qian P.Y."/>
        </authorList>
    </citation>
    <scope>NUCLEOTIDE SEQUENCE</scope>
    <source>
        <strain evidence="11">P08H-3</strain>
    </source>
</reference>
<keyword evidence="4" id="KW-0547">Nucleotide-binding</keyword>
<comment type="catalytic activity">
    <reaction evidence="8">
        <text>L-seryl-[protein] + ATP = O-phospho-L-seryl-[protein] + ADP + H(+)</text>
        <dbReference type="Rhea" id="RHEA:17989"/>
        <dbReference type="Rhea" id="RHEA-COMP:9863"/>
        <dbReference type="Rhea" id="RHEA-COMP:11604"/>
        <dbReference type="ChEBI" id="CHEBI:15378"/>
        <dbReference type="ChEBI" id="CHEBI:29999"/>
        <dbReference type="ChEBI" id="CHEBI:30616"/>
        <dbReference type="ChEBI" id="CHEBI:83421"/>
        <dbReference type="ChEBI" id="CHEBI:456216"/>
        <dbReference type="EC" id="2.7.11.1"/>
    </reaction>
</comment>
<evidence type="ECO:0000256" key="8">
    <source>
        <dbReference type="ARBA" id="ARBA00048679"/>
    </source>
</evidence>
<evidence type="ECO:0000256" key="6">
    <source>
        <dbReference type="ARBA" id="ARBA00022840"/>
    </source>
</evidence>
<evidence type="ECO:0000256" key="7">
    <source>
        <dbReference type="ARBA" id="ARBA00047899"/>
    </source>
</evidence>
<dbReference type="PANTHER" id="PTHR22983">
    <property type="entry name" value="PROTEIN KINASE RELATED"/>
    <property type="match status" value="1"/>
</dbReference>
<keyword evidence="6" id="KW-0067">ATP-binding</keyword>
<dbReference type="GO" id="GO:0005524">
    <property type="term" value="F:ATP binding"/>
    <property type="evidence" value="ECO:0007669"/>
    <property type="project" value="UniProtKB-KW"/>
</dbReference>
<proteinExistence type="predicted"/>
<dbReference type="Pfam" id="PF13646">
    <property type="entry name" value="HEAT_2"/>
    <property type="match status" value="1"/>
</dbReference>
<dbReference type="SMART" id="SM00185">
    <property type="entry name" value="ARM"/>
    <property type="match status" value="2"/>
</dbReference>
<evidence type="ECO:0000256" key="4">
    <source>
        <dbReference type="ARBA" id="ARBA00022741"/>
    </source>
</evidence>
<keyword evidence="10" id="KW-0732">Signal</keyword>
<evidence type="ECO:0000256" key="2">
    <source>
        <dbReference type="ARBA" id="ARBA00022527"/>
    </source>
</evidence>
<gene>
    <name evidence="11" type="ORF">LSH36_15g02117</name>
</gene>
<evidence type="ECO:0000256" key="3">
    <source>
        <dbReference type="ARBA" id="ARBA00022679"/>
    </source>
</evidence>
<evidence type="ECO:0000313" key="12">
    <source>
        <dbReference type="Proteomes" id="UP001208570"/>
    </source>
</evidence>
<dbReference type="InterPro" id="IPR016024">
    <property type="entry name" value="ARM-type_fold"/>
</dbReference>
<keyword evidence="3" id="KW-0808">Transferase</keyword>
<evidence type="ECO:0000256" key="9">
    <source>
        <dbReference type="PROSITE-ProRule" id="PRU00259"/>
    </source>
</evidence>
<evidence type="ECO:0000256" key="10">
    <source>
        <dbReference type="SAM" id="SignalP"/>
    </source>
</evidence>
<evidence type="ECO:0000256" key="5">
    <source>
        <dbReference type="ARBA" id="ARBA00022777"/>
    </source>
</evidence>
<dbReference type="InterPro" id="IPR000225">
    <property type="entry name" value="Armadillo"/>
</dbReference>
<feature type="repeat" description="ARM" evidence="9">
    <location>
        <begin position="58"/>
        <end position="91"/>
    </location>
</feature>
<dbReference type="GO" id="GO:0004674">
    <property type="term" value="F:protein serine/threonine kinase activity"/>
    <property type="evidence" value="ECO:0007669"/>
    <property type="project" value="UniProtKB-KW"/>
</dbReference>
<sequence length="193" mass="20905">MGFSYTCFLSFIVLHGQKLLSGLVDCLKDEDPNVRKSCTYAIGNAAYHTGDLYRKLGVAVPPLVKLLDDPVAKTRANAASALGNLTIHSSDLSPALLQQNAVKSILETACHDSQFGVQECCLTALRSMASRPALRQELIKLNATQKLSEIQDGGRVTPHIRRSMALSKSTGRHSLTTVMLHCTKLIRLLSTGS</sequence>
<dbReference type="Gene3D" id="1.25.10.10">
    <property type="entry name" value="Leucine-rich Repeat Variant"/>
    <property type="match status" value="1"/>
</dbReference>
<keyword evidence="2" id="KW-0723">Serine/threonine-protein kinase</keyword>
<feature type="signal peptide" evidence="10">
    <location>
        <begin position="1"/>
        <end position="22"/>
    </location>
</feature>
<protein>
    <recommendedName>
        <fullName evidence="1">non-specific serine/threonine protein kinase</fullName>
        <ecNumber evidence="1">2.7.11.1</ecNumber>
    </recommendedName>
</protein>
<dbReference type="EMBL" id="JAODUP010000015">
    <property type="protein sequence ID" value="KAK2168619.1"/>
    <property type="molecule type" value="Genomic_DNA"/>
</dbReference>
<keyword evidence="12" id="KW-1185">Reference proteome</keyword>
<evidence type="ECO:0000313" key="11">
    <source>
        <dbReference type="EMBL" id="KAK2168619.1"/>
    </source>
</evidence>
<organism evidence="11 12">
    <name type="scientific">Paralvinella palmiformis</name>
    <dbReference type="NCBI Taxonomy" id="53620"/>
    <lineage>
        <taxon>Eukaryota</taxon>
        <taxon>Metazoa</taxon>
        <taxon>Spiralia</taxon>
        <taxon>Lophotrochozoa</taxon>
        <taxon>Annelida</taxon>
        <taxon>Polychaeta</taxon>
        <taxon>Sedentaria</taxon>
        <taxon>Canalipalpata</taxon>
        <taxon>Terebellida</taxon>
        <taxon>Terebelliformia</taxon>
        <taxon>Alvinellidae</taxon>
        <taxon>Paralvinella</taxon>
    </lineage>
</organism>
<accession>A0AAD9KBH1</accession>
<comment type="catalytic activity">
    <reaction evidence="7">
        <text>L-threonyl-[protein] + ATP = O-phospho-L-threonyl-[protein] + ADP + H(+)</text>
        <dbReference type="Rhea" id="RHEA:46608"/>
        <dbReference type="Rhea" id="RHEA-COMP:11060"/>
        <dbReference type="Rhea" id="RHEA-COMP:11605"/>
        <dbReference type="ChEBI" id="CHEBI:15378"/>
        <dbReference type="ChEBI" id="CHEBI:30013"/>
        <dbReference type="ChEBI" id="CHEBI:30616"/>
        <dbReference type="ChEBI" id="CHEBI:61977"/>
        <dbReference type="ChEBI" id="CHEBI:456216"/>
        <dbReference type="EC" id="2.7.11.1"/>
    </reaction>
</comment>
<comment type="caution">
    <text evidence="11">The sequence shown here is derived from an EMBL/GenBank/DDBJ whole genome shotgun (WGS) entry which is preliminary data.</text>
</comment>
<dbReference type="SUPFAM" id="SSF48371">
    <property type="entry name" value="ARM repeat"/>
    <property type="match status" value="1"/>
</dbReference>
<dbReference type="GO" id="GO:0007224">
    <property type="term" value="P:smoothened signaling pathway"/>
    <property type="evidence" value="ECO:0007669"/>
    <property type="project" value="TreeGrafter"/>
</dbReference>
<dbReference type="Proteomes" id="UP001208570">
    <property type="component" value="Unassembled WGS sequence"/>
</dbReference>
<dbReference type="EC" id="2.7.11.1" evidence="1"/>
<name>A0AAD9KBH1_9ANNE</name>
<dbReference type="PROSITE" id="PS50176">
    <property type="entry name" value="ARM_REPEAT"/>
    <property type="match status" value="1"/>
</dbReference>
<dbReference type="InterPro" id="IPR011989">
    <property type="entry name" value="ARM-like"/>
</dbReference>
<dbReference type="AlphaFoldDB" id="A0AAD9KBH1"/>
<feature type="chain" id="PRO_5042219476" description="non-specific serine/threonine protein kinase" evidence="10">
    <location>
        <begin position="23"/>
        <end position="193"/>
    </location>
</feature>
<keyword evidence="5" id="KW-0418">Kinase</keyword>
<dbReference type="PANTHER" id="PTHR22983:SF6">
    <property type="entry name" value="SERINE_THREONINE-PROTEIN KINASE 36"/>
    <property type="match status" value="1"/>
</dbReference>
<evidence type="ECO:0000256" key="1">
    <source>
        <dbReference type="ARBA" id="ARBA00012513"/>
    </source>
</evidence>
<dbReference type="GO" id="GO:0005737">
    <property type="term" value="C:cytoplasm"/>
    <property type="evidence" value="ECO:0007669"/>
    <property type="project" value="TreeGrafter"/>
</dbReference>